<feature type="domain" description="AAA" evidence="1">
    <location>
        <begin position="3"/>
        <end position="180"/>
    </location>
</feature>
<proteinExistence type="predicted"/>
<comment type="caution">
    <text evidence="2">The sequence shown here is derived from an EMBL/GenBank/DDBJ whole genome shotgun (WGS) entry which is preliminary data.</text>
</comment>
<dbReference type="InterPro" id="IPR050678">
    <property type="entry name" value="DNA_Partitioning_ATPase"/>
</dbReference>
<dbReference type="InterPro" id="IPR025669">
    <property type="entry name" value="AAA_dom"/>
</dbReference>
<dbReference type="Gene3D" id="3.40.50.300">
    <property type="entry name" value="P-loop containing nucleotide triphosphate hydrolases"/>
    <property type="match status" value="1"/>
</dbReference>
<dbReference type="EMBL" id="JAHCLR010000050">
    <property type="protein sequence ID" value="MBS9535611.1"/>
    <property type="molecule type" value="Genomic_DNA"/>
</dbReference>
<dbReference type="InterPro" id="IPR027417">
    <property type="entry name" value="P-loop_NTPase"/>
</dbReference>
<dbReference type="RefSeq" id="WP_214094464.1">
    <property type="nucleotide sequence ID" value="NZ_JAHCLR010000050.1"/>
</dbReference>
<dbReference type="Proteomes" id="UP001519535">
    <property type="component" value="Unassembled WGS sequence"/>
</dbReference>
<dbReference type="Pfam" id="PF13614">
    <property type="entry name" value="AAA_31"/>
    <property type="match status" value="1"/>
</dbReference>
<name>A0ABS5RQ15_9MYCO</name>
<evidence type="ECO:0000313" key="2">
    <source>
        <dbReference type="EMBL" id="MBS9535611.1"/>
    </source>
</evidence>
<organism evidence="2 3">
    <name type="scientific">Mycolicibacter acidiphilus</name>
    <dbReference type="NCBI Taxonomy" id="2835306"/>
    <lineage>
        <taxon>Bacteria</taxon>
        <taxon>Bacillati</taxon>
        <taxon>Actinomycetota</taxon>
        <taxon>Actinomycetes</taxon>
        <taxon>Mycobacteriales</taxon>
        <taxon>Mycobacteriaceae</taxon>
        <taxon>Mycolicibacter</taxon>
    </lineage>
</organism>
<accession>A0ABS5RQ15</accession>
<protein>
    <submittedName>
        <fullName evidence="2">AAA family ATPase</fullName>
    </submittedName>
</protein>
<dbReference type="SUPFAM" id="SSF52540">
    <property type="entry name" value="P-loop containing nucleoside triphosphate hydrolases"/>
    <property type="match status" value="1"/>
</dbReference>
<dbReference type="PANTHER" id="PTHR13696:SF96">
    <property type="entry name" value="COBQ_COBB_MIND_PARA NUCLEOTIDE BINDING DOMAIN-CONTAINING PROTEIN"/>
    <property type="match status" value="1"/>
</dbReference>
<reference evidence="2 3" key="1">
    <citation type="submission" date="2021-05" db="EMBL/GenBank/DDBJ databases">
        <title>Mycobacterium acidophilum sp. nov., an extremely acid-tolerant member of the genus Mycobacterium.</title>
        <authorList>
            <person name="Xia J."/>
        </authorList>
    </citation>
    <scope>NUCLEOTIDE SEQUENCE [LARGE SCALE GENOMIC DNA]</scope>
    <source>
        <strain evidence="2 3">M1</strain>
    </source>
</reference>
<evidence type="ECO:0000313" key="3">
    <source>
        <dbReference type="Proteomes" id="UP001519535"/>
    </source>
</evidence>
<gene>
    <name evidence="2" type="ORF">KIH27_18660</name>
</gene>
<dbReference type="PANTHER" id="PTHR13696">
    <property type="entry name" value="P-LOOP CONTAINING NUCLEOSIDE TRIPHOSPHATE HYDROLASE"/>
    <property type="match status" value="1"/>
</dbReference>
<keyword evidence="3" id="KW-1185">Reference proteome</keyword>
<sequence length="267" mass="28751">MAIHVFANLKGGVGKTLVAHGCAHAAAAMGLRVLIVDTDPQGNATSQLTTFSADEPPPLTLADVLDRQTQASVEDTVIPTRRPGIDLLPSGFDGLQAVQDALFGKPGAENSLGRALRPVADHWDCVFIDTRPATDLVTRNALMAADSLVLILEPEVPAIRGGDQTMRAVEELEEYLGKSLPVAGWVVNRVITSRRDHEEWLQKIRDLAVDDQVDILGDPIPLMADLARLTVVGMGLDEHPRPTARSRGLATNFAEIVKTLNQVREPA</sequence>
<evidence type="ECO:0000259" key="1">
    <source>
        <dbReference type="Pfam" id="PF13614"/>
    </source>
</evidence>
<dbReference type="CDD" id="cd02042">
    <property type="entry name" value="ParAB_family"/>
    <property type="match status" value="1"/>
</dbReference>